<sequence length="74" mass="8637">MRETKLKVEGMYKESQKEDIRKLLQALDRVGKIEFDPQGIFVIVHHDPTSQDGSALVKALEKRFKASIEKFRDY</sequence>
<evidence type="ECO:0000313" key="2">
    <source>
        <dbReference type="Proteomes" id="UP001234787"/>
    </source>
</evidence>
<dbReference type="Gene3D" id="3.30.70.100">
    <property type="match status" value="1"/>
</dbReference>
<comment type="caution">
    <text evidence="1">The sequence shown here is derived from an EMBL/GenBank/DDBJ whole genome shotgun (WGS) entry which is preliminary data.</text>
</comment>
<dbReference type="InterPro" id="IPR036163">
    <property type="entry name" value="HMA_dom_sf"/>
</dbReference>
<name>A0AAD3NVM2_CRYJA</name>
<dbReference type="EMBL" id="BSEH01000752">
    <property type="protein sequence ID" value="GLJ59204.1"/>
    <property type="molecule type" value="Genomic_DNA"/>
</dbReference>
<gene>
    <name evidence="1" type="ORF">SUGI_1497340</name>
</gene>
<evidence type="ECO:0000313" key="1">
    <source>
        <dbReference type="EMBL" id="GLJ59204.1"/>
    </source>
</evidence>
<dbReference type="Proteomes" id="UP001234787">
    <property type="component" value="Unassembled WGS sequence"/>
</dbReference>
<organism evidence="1 2">
    <name type="scientific">Cryptomeria japonica</name>
    <name type="common">Japanese cedar</name>
    <name type="synonym">Cupressus japonica</name>
    <dbReference type="NCBI Taxonomy" id="3369"/>
    <lineage>
        <taxon>Eukaryota</taxon>
        <taxon>Viridiplantae</taxon>
        <taxon>Streptophyta</taxon>
        <taxon>Embryophyta</taxon>
        <taxon>Tracheophyta</taxon>
        <taxon>Spermatophyta</taxon>
        <taxon>Pinopsida</taxon>
        <taxon>Pinidae</taxon>
        <taxon>Conifers II</taxon>
        <taxon>Cupressales</taxon>
        <taxon>Cupressaceae</taxon>
        <taxon>Cryptomeria</taxon>
    </lineage>
</organism>
<dbReference type="SUPFAM" id="SSF55008">
    <property type="entry name" value="HMA, heavy metal-associated domain"/>
    <property type="match status" value="1"/>
</dbReference>
<accession>A0AAD3NVM2</accession>
<dbReference type="GO" id="GO:0046872">
    <property type="term" value="F:metal ion binding"/>
    <property type="evidence" value="ECO:0007669"/>
    <property type="project" value="InterPro"/>
</dbReference>
<keyword evidence="2" id="KW-1185">Reference proteome</keyword>
<reference evidence="1" key="1">
    <citation type="submission" date="2022-12" db="EMBL/GenBank/DDBJ databases">
        <title>Chromosome-Level Genome Assembly of Japanese Cedar (Cryptomeriajaponica D. Don).</title>
        <authorList>
            <person name="Fujino T."/>
            <person name="Yamaguchi K."/>
            <person name="Yokoyama T."/>
            <person name="Hamanaka T."/>
            <person name="Harazono Y."/>
            <person name="Kamada H."/>
            <person name="Kobayashi W."/>
            <person name="Ujino-Ihara T."/>
            <person name="Uchiyama K."/>
            <person name="Matsumoto A."/>
            <person name="Izuno A."/>
            <person name="Tsumura Y."/>
            <person name="Toyoda A."/>
            <person name="Shigenobu S."/>
            <person name="Moriguchi Y."/>
            <person name="Ueno S."/>
            <person name="Kasahara M."/>
        </authorList>
    </citation>
    <scope>NUCLEOTIDE SEQUENCE</scope>
</reference>
<proteinExistence type="predicted"/>
<dbReference type="AlphaFoldDB" id="A0AAD3NVM2"/>
<protein>
    <submittedName>
        <fullName evidence="1">Uncharacterized protein</fullName>
    </submittedName>
</protein>